<name>A0AAD5MQI8_PARTN</name>
<comment type="caution">
    <text evidence="1">The sequence shown here is derived from an EMBL/GenBank/DDBJ whole genome shotgun (WGS) entry which is preliminary data.</text>
</comment>
<protein>
    <submittedName>
        <fullName evidence="1">Uncharacterized protein</fullName>
    </submittedName>
</protein>
<evidence type="ECO:0000313" key="1">
    <source>
        <dbReference type="EMBL" id="KAJ1360938.1"/>
    </source>
</evidence>
<dbReference type="AlphaFoldDB" id="A0AAD5MQI8"/>
<evidence type="ECO:0000313" key="2">
    <source>
        <dbReference type="Proteomes" id="UP001196413"/>
    </source>
</evidence>
<dbReference type="EMBL" id="JAHQIW010004040">
    <property type="protein sequence ID" value="KAJ1360938.1"/>
    <property type="molecule type" value="Genomic_DNA"/>
</dbReference>
<gene>
    <name evidence="1" type="ORF">KIN20_020065</name>
</gene>
<keyword evidence="2" id="KW-1185">Reference proteome</keyword>
<proteinExistence type="predicted"/>
<sequence>MLGIRDAEEVEEIALKLPIGDGSDVGLRSDIVRDTVEMILRSYKGKDSATSAIRIDANLDRLWR</sequence>
<reference evidence="1" key="1">
    <citation type="submission" date="2021-06" db="EMBL/GenBank/DDBJ databases">
        <title>Parelaphostrongylus tenuis whole genome reference sequence.</title>
        <authorList>
            <person name="Garwood T.J."/>
            <person name="Larsen P.A."/>
            <person name="Fountain-Jones N.M."/>
            <person name="Garbe J.R."/>
            <person name="Macchietto M.G."/>
            <person name="Kania S.A."/>
            <person name="Gerhold R.W."/>
            <person name="Richards J.E."/>
            <person name="Wolf T.M."/>
        </authorList>
    </citation>
    <scope>NUCLEOTIDE SEQUENCE</scope>
    <source>
        <strain evidence="1">MNPRO001-30</strain>
        <tissue evidence="1">Meninges</tissue>
    </source>
</reference>
<accession>A0AAD5MQI8</accession>
<dbReference type="Proteomes" id="UP001196413">
    <property type="component" value="Unassembled WGS sequence"/>
</dbReference>
<organism evidence="1 2">
    <name type="scientific">Parelaphostrongylus tenuis</name>
    <name type="common">Meningeal worm</name>
    <dbReference type="NCBI Taxonomy" id="148309"/>
    <lineage>
        <taxon>Eukaryota</taxon>
        <taxon>Metazoa</taxon>
        <taxon>Ecdysozoa</taxon>
        <taxon>Nematoda</taxon>
        <taxon>Chromadorea</taxon>
        <taxon>Rhabditida</taxon>
        <taxon>Rhabditina</taxon>
        <taxon>Rhabditomorpha</taxon>
        <taxon>Strongyloidea</taxon>
        <taxon>Metastrongylidae</taxon>
        <taxon>Parelaphostrongylus</taxon>
    </lineage>
</organism>